<evidence type="ECO:0000313" key="2">
    <source>
        <dbReference type="Proteomes" id="UP000265520"/>
    </source>
</evidence>
<accession>A0A392VLR4</accession>
<proteinExistence type="predicted"/>
<dbReference type="AlphaFoldDB" id="A0A392VLR4"/>
<evidence type="ECO:0000313" key="1">
    <source>
        <dbReference type="EMBL" id="MCI87695.1"/>
    </source>
</evidence>
<feature type="non-terminal residue" evidence="1">
    <location>
        <position position="1"/>
    </location>
</feature>
<name>A0A392VLR4_9FABA</name>
<organism evidence="1 2">
    <name type="scientific">Trifolium medium</name>
    <dbReference type="NCBI Taxonomy" id="97028"/>
    <lineage>
        <taxon>Eukaryota</taxon>
        <taxon>Viridiplantae</taxon>
        <taxon>Streptophyta</taxon>
        <taxon>Embryophyta</taxon>
        <taxon>Tracheophyta</taxon>
        <taxon>Spermatophyta</taxon>
        <taxon>Magnoliopsida</taxon>
        <taxon>eudicotyledons</taxon>
        <taxon>Gunneridae</taxon>
        <taxon>Pentapetalae</taxon>
        <taxon>rosids</taxon>
        <taxon>fabids</taxon>
        <taxon>Fabales</taxon>
        <taxon>Fabaceae</taxon>
        <taxon>Papilionoideae</taxon>
        <taxon>50 kb inversion clade</taxon>
        <taxon>NPAAA clade</taxon>
        <taxon>Hologalegina</taxon>
        <taxon>IRL clade</taxon>
        <taxon>Trifolieae</taxon>
        <taxon>Trifolium</taxon>
    </lineage>
</organism>
<dbReference type="EMBL" id="LXQA011172924">
    <property type="protein sequence ID" value="MCI87695.1"/>
    <property type="molecule type" value="Genomic_DNA"/>
</dbReference>
<keyword evidence="2" id="KW-1185">Reference proteome</keyword>
<protein>
    <submittedName>
        <fullName evidence="1">Uncharacterized protein</fullName>
    </submittedName>
</protein>
<sequence>QKKNSFWRVPARVSELLATSRCGSLSDHSRTGKLARARCKARPANKHEQEVFVAV</sequence>
<dbReference type="Proteomes" id="UP000265520">
    <property type="component" value="Unassembled WGS sequence"/>
</dbReference>
<comment type="caution">
    <text evidence="1">The sequence shown here is derived from an EMBL/GenBank/DDBJ whole genome shotgun (WGS) entry which is preliminary data.</text>
</comment>
<reference evidence="1 2" key="1">
    <citation type="journal article" date="2018" name="Front. Plant Sci.">
        <title>Red Clover (Trifolium pratense) and Zigzag Clover (T. medium) - A Picture of Genomic Similarities and Differences.</title>
        <authorList>
            <person name="Dluhosova J."/>
            <person name="Istvanek J."/>
            <person name="Nedelnik J."/>
            <person name="Repkova J."/>
        </authorList>
    </citation>
    <scope>NUCLEOTIDE SEQUENCE [LARGE SCALE GENOMIC DNA]</scope>
    <source>
        <strain evidence="2">cv. 10/8</strain>
        <tissue evidence="1">Leaf</tissue>
    </source>
</reference>